<reference evidence="2" key="2">
    <citation type="journal article" date="2017" name="Genome Biol. Evol.">
        <title>Comparative genomic analysis identifies a Campylobacter clade deficient in selenium metabolism.</title>
        <authorList>
            <person name="Miller W.G."/>
            <person name="Yee E."/>
            <person name="Lopes B.S."/>
            <person name="Chapman M.H."/>
            <person name="Huynh S."/>
            <person name="Bono J.L."/>
            <person name="Parker C.T."/>
            <person name="Strachan N.J.C."/>
            <person name="Forbes K.J."/>
        </authorList>
    </citation>
    <scope>NUCLEOTIDE SEQUENCE [LARGE SCALE GENOMIC DNA]</scope>
    <source>
        <strain evidence="2">RM6137</strain>
    </source>
</reference>
<evidence type="ECO:0000313" key="3">
    <source>
        <dbReference type="EMBL" id="MEE3744999.1"/>
    </source>
</evidence>
<keyword evidence="1" id="KW-0472">Membrane</keyword>
<gene>
    <name evidence="2" type="ORF">CSUIS_1259</name>
    <name evidence="3" type="ORF">V2I23_06780</name>
</gene>
<dbReference type="EMBL" id="JAZBRD010000010">
    <property type="protein sequence ID" value="MEE3744999.1"/>
    <property type="molecule type" value="Genomic_DNA"/>
</dbReference>
<organism evidence="2 4">
    <name type="scientific">Campylobacter porcelli</name>
    <dbReference type="NCBI Taxonomy" id="1660073"/>
    <lineage>
        <taxon>Bacteria</taxon>
        <taxon>Pseudomonadati</taxon>
        <taxon>Campylobacterota</taxon>
        <taxon>Epsilonproteobacteria</taxon>
        <taxon>Campylobacterales</taxon>
        <taxon>Campylobacteraceae</taxon>
        <taxon>Campylobacter</taxon>
    </lineage>
</organism>
<evidence type="ECO:0000313" key="2">
    <source>
        <dbReference type="EMBL" id="ARR01055.1"/>
    </source>
</evidence>
<dbReference type="Pfam" id="PF09624">
    <property type="entry name" value="DUF2393"/>
    <property type="match status" value="1"/>
</dbReference>
<dbReference type="InterPro" id="IPR013417">
    <property type="entry name" value="CHP02588"/>
</dbReference>
<evidence type="ECO:0000313" key="4">
    <source>
        <dbReference type="Proteomes" id="UP000194260"/>
    </source>
</evidence>
<feature type="transmembrane region" description="Helical" evidence="1">
    <location>
        <begin position="48"/>
        <end position="68"/>
    </location>
</feature>
<feature type="transmembrane region" description="Helical" evidence="1">
    <location>
        <begin position="21"/>
        <end position="42"/>
    </location>
</feature>
<dbReference type="Proteomes" id="UP001331664">
    <property type="component" value="Unassembled WGS sequence"/>
</dbReference>
<sequence length="174" mass="20326">MINSILDTIKFYINNFGFYDYIAISWVVLLFFALLVLALYMLFKKPMLALFILFFDFGGLGAGLFYSLKFIDNTIRPRELIMAPLRQLYYADIMIADINITNTSKKIFKKCRVKLSFHNIGKNSIQNLKFRLTPFRTQIAIIQGVEPGQTKEIKFTIKDFRPQNYNTILNSECF</sequence>
<name>A0A1X9SXW1_9BACT</name>
<reference evidence="3 5" key="3">
    <citation type="submission" date="2024-01" db="EMBL/GenBank/DDBJ databases">
        <title>Campylobacter porcellus sp. nov.</title>
        <authorList>
            <person name="Papic B."/>
            <person name="Gruntar I."/>
        </authorList>
    </citation>
    <scope>NUCLEOTIDE SEQUENCE [LARGE SCALE GENOMIC DNA]</scope>
    <source>
        <strain evidence="3 5">CX2-4855-23</strain>
    </source>
</reference>
<dbReference type="Proteomes" id="UP000194260">
    <property type="component" value="Chromosome"/>
</dbReference>
<keyword evidence="1" id="KW-1133">Transmembrane helix</keyword>
<keyword evidence="1" id="KW-0812">Transmembrane</keyword>
<evidence type="ECO:0000256" key="1">
    <source>
        <dbReference type="SAM" id="Phobius"/>
    </source>
</evidence>
<dbReference type="EMBL" id="CP018789">
    <property type="protein sequence ID" value="ARR01055.1"/>
    <property type="molecule type" value="Genomic_DNA"/>
</dbReference>
<dbReference type="KEGG" id="camy:CSUIS_1259"/>
<proteinExistence type="predicted"/>
<evidence type="ECO:0000313" key="5">
    <source>
        <dbReference type="Proteomes" id="UP001331664"/>
    </source>
</evidence>
<dbReference type="AlphaFoldDB" id="A0A1X9SXW1"/>
<dbReference type="STRING" id="1660073.CSUIS_1259"/>
<accession>A0A1X9SXW1</accession>
<reference evidence="4" key="1">
    <citation type="journal article" date="2017" name="Genome Biol. Evol.">
        <title>Comparative Genomic Analysis Identifies a Campylobacter Clade Deficient in Selenium Metabolism.</title>
        <authorList>
            <person name="Miller W.G."/>
            <person name="Yee E."/>
            <person name="Lopes B.S."/>
            <person name="Chapman M.H."/>
            <person name="Huynh S."/>
            <person name="Bono J.L."/>
            <person name="Parker C.T."/>
            <person name="Strachan N.J.C."/>
            <person name="Forbes K.J."/>
        </authorList>
    </citation>
    <scope>NUCLEOTIDE SEQUENCE [LARGE SCALE GENOMIC DNA]</scope>
    <source>
        <strain evidence="4">RM6137</strain>
    </source>
</reference>
<protein>
    <submittedName>
        <fullName evidence="2">DUF2393 domain protein</fullName>
    </submittedName>
    <submittedName>
        <fullName evidence="3">DUF2393 family protein</fullName>
    </submittedName>
</protein>
<keyword evidence="5" id="KW-1185">Reference proteome</keyword>
<dbReference type="RefSeq" id="WP_086238019.1">
    <property type="nucleotide sequence ID" value="NZ_CP018789.1"/>
</dbReference>